<feature type="transmembrane region" description="Helical" evidence="2">
    <location>
        <begin position="288"/>
        <end position="321"/>
    </location>
</feature>
<dbReference type="EMBL" id="GDQN01001377">
    <property type="protein sequence ID" value="JAT89677.1"/>
    <property type="molecule type" value="Transcribed_RNA"/>
</dbReference>
<proteinExistence type="predicted"/>
<organism evidence="3">
    <name type="scientific">Pectinophora gossypiella</name>
    <name type="common">Cotton pink bollworm</name>
    <name type="synonym">Depressaria gossypiella</name>
    <dbReference type="NCBI Taxonomy" id="13191"/>
    <lineage>
        <taxon>Eukaryota</taxon>
        <taxon>Metazoa</taxon>
        <taxon>Ecdysozoa</taxon>
        <taxon>Arthropoda</taxon>
        <taxon>Hexapoda</taxon>
        <taxon>Insecta</taxon>
        <taxon>Pterygota</taxon>
        <taxon>Neoptera</taxon>
        <taxon>Endopterygota</taxon>
        <taxon>Lepidoptera</taxon>
        <taxon>Glossata</taxon>
        <taxon>Ditrysia</taxon>
        <taxon>Gelechioidea</taxon>
        <taxon>Gelechiidae</taxon>
        <taxon>Apatetrinae</taxon>
        <taxon>Pectinophora</taxon>
    </lineage>
</organism>
<reference evidence="3" key="1">
    <citation type="submission" date="2015-09" db="EMBL/GenBank/DDBJ databases">
        <title>De novo assembly of Pectinophora gossypiella (Pink Bollworm) gut transcriptome.</title>
        <authorList>
            <person name="Tassone E.E."/>
        </authorList>
    </citation>
    <scope>NUCLEOTIDE SEQUENCE</scope>
</reference>
<feature type="compositionally biased region" description="Basic and acidic residues" evidence="1">
    <location>
        <begin position="337"/>
        <end position="356"/>
    </location>
</feature>
<feature type="region of interest" description="Disordered" evidence="1">
    <location>
        <begin position="337"/>
        <end position="411"/>
    </location>
</feature>
<feature type="transmembrane region" description="Helical" evidence="2">
    <location>
        <begin position="7"/>
        <end position="36"/>
    </location>
</feature>
<dbReference type="OrthoDB" id="348976at2759"/>
<feature type="compositionally biased region" description="Polar residues" evidence="1">
    <location>
        <begin position="377"/>
        <end position="405"/>
    </location>
</feature>
<feature type="compositionally biased region" description="Basic and acidic residues" evidence="1">
    <location>
        <begin position="94"/>
        <end position="109"/>
    </location>
</feature>
<feature type="region of interest" description="Disordered" evidence="1">
    <location>
        <begin position="88"/>
        <end position="117"/>
    </location>
</feature>
<protein>
    <submittedName>
        <fullName evidence="3">Uncharacterized protein</fullName>
    </submittedName>
</protein>
<evidence type="ECO:0000256" key="1">
    <source>
        <dbReference type="SAM" id="MobiDB-lite"/>
    </source>
</evidence>
<gene>
    <name evidence="3" type="ORF">g.6105</name>
</gene>
<keyword evidence="2" id="KW-0812">Transmembrane</keyword>
<accession>A0A1E1WRY5</accession>
<feature type="non-terminal residue" evidence="3">
    <location>
        <position position="1"/>
    </location>
</feature>
<keyword evidence="2" id="KW-0472">Membrane</keyword>
<dbReference type="AlphaFoldDB" id="A0A1E1WRY5"/>
<name>A0A1E1WRY5_PECGO</name>
<sequence>SLQRIPLIVSVSLMAGVPLSCGAASLLAGAAFYAFMLSKMYEEYLEDYVYKIMAKVASRMCLWFTKKKKEEKSTALVSQEIEESIPTETQAIDNKIDSIGDNSKEKDTKGNTTETSKVTDIKANTTETGKVTDTKANTVESSKVKEDNSCKEIIAKESTSVETSQGTISKQIVPVDRESLRQRIFRRHSKPVVDKNETQNQENVNRRKTNEDLDEELNNLNFHMTLFFMWMSVTLVNVPALLTWARNFKYSMVLKPDTSYHVGMVMSACSSCLWQMDGPRRNLKYYDAVAALLFTMAVCIIVLGPFSLATVSYGVTFMYVVITVQQLFDREVVDPETTTTKDNKQSENSDNVKDDVNNETNKSENVSSEPKNEPPGSRTQNDSNESTKSEANSSNPEQSSEVNGETSEDCVCNENRIYTMFKNLRDKFSFSED</sequence>
<keyword evidence="2" id="KW-1133">Transmembrane helix</keyword>
<evidence type="ECO:0000313" key="3">
    <source>
        <dbReference type="EMBL" id="JAT89677.1"/>
    </source>
</evidence>
<feature type="transmembrane region" description="Helical" evidence="2">
    <location>
        <begin position="226"/>
        <end position="246"/>
    </location>
</feature>
<evidence type="ECO:0000256" key="2">
    <source>
        <dbReference type="SAM" id="Phobius"/>
    </source>
</evidence>
<feature type="compositionally biased region" description="Polar residues" evidence="1">
    <location>
        <begin position="358"/>
        <end position="369"/>
    </location>
</feature>